<dbReference type="InterPro" id="IPR020846">
    <property type="entry name" value="MFS_dom"/>
</dbReference>
<dbReference type="EMBL" id="ML991823">
    <property type="protein sequence ID" value="KAF2231691.1"/>
    <property type="molecule type" value="Genomic_DNA"/>
</dbReference>
<protein>
    <submittedName>
        <fullName evidence="9">MFS general substrate transporter</fullName>
    </submittedName>
</protein>
<dbReference type="AlphaFoldDB" id="A0A6A6H1D3"/>
<evidence type="ECO:0000256" key="3">
    <source>
        <dbReference type="ARBA" id="ARBA00022692"/>
    </source>
</evidence>
<keyword evidence="2" id="KW-0813">Transport</keyword>
<evidence type="ECO:0000256" key="2">
    <source>
        <dbReference type="ARBA" id="ARBA00022448"/>
    </source>
</evidence>
<evidence type="ECO:0000259" key="8">
    <source>
        <dbReference type="PROSITE" id="PS50850"/>
    </source>
</evidence>
<evidence type="ECO:0000256" key="5">
    <source>
        <dbReference type="ARBA" id="ARBA00023136"/>
    </source>
</evidence>
<feature type="transmembrane region" description="Helical" evidence="7">
    <location>
        <begin position="69"/>
        <end position="97"/>
    </location>
</feature>
<evidence type="ECO:0000313" key="10">
    <source>
        <dbReference type="Proteomes" id="UP000800092"/>
    </source>
</evidence>
<dbReference type="InterPro" id="IPR036259">
    <property type="entry name" value="MFS_trans_sf"/>
</dbReference>
<dbReference type="Proteomes" id="UP000800092">
    <property type="component" value="Unassembled WGS sequence"/>
</dbReference>
<feature type="transmembrane region" description="Helical" evidence="7">
    <location>
        <begin position="168"/>
        <end position="188"/>
    </location>
</feature>
<keyword evidence="10" id="KW-1185">Reference proteome</keyword>
<feature type="transmembrane region" description="Helical" evidence="7">
    <location>
        <begin position="411"/>
        <end position="429"/>
    </location>
</feature>
<evidence type="ECO:0000256" key="7">
    <source>
        <dbReference type="SAM" id="Phobius"/>
    </source>
</evidence>
<reference evidence="9" key="1">
    <citation type="journal article" date="2020" name="Stud. Mycol.">
        <title>101 Dothideomycetes genomes: a test case for predicting lifestyles and emergence of pathogens.</title>
        <authorList>
            <person name="Haridas S."/>
            <person name="Albert R."/>
            <person name="Binder M."/>
            <person name="Bloem J."/>
            <person name="Labutti K."/>
            <person name="Salamov A."/>
            <person name="Andreopoulos B."/>
            <person name="Baker S."/>
            <person name="Barry K."/>
            <person name="Bills G."/>
            <person name="Bluhm B."/>
            <person name="Cannon C."/>
            <person name="Castanera R."/>
            <person name="Culley D."/>
            <person name="Daum C."/>
            <person name="Ezra D."/>
            <person name="Gonzalez J."/>
            <person name="Henrissat B."/>
            <person name="Kuo A."/>
            <person name="Liang C."/>
            <person name="Lipzen A."/>
            <person name="Lutzoni F."/>
            <person name="Magnuson J."/>
            <person name="Mondo S."/>
            <person name="Nolan M."/>
            <person name="Ohm R."/>
            <person name="Pangilinan J."/>
            <person name="Park H.-J."/>
            <person name="Ramirez L."/>
            <person name="Alfaro M."/>
            <person name="Sun H."/>
            <person name="Tritt A."/>
            <person name="Yoshinaga Y."/>
            <person name="Zwiers L.-H."/>
            <person name="Turgeon B."/>
            <person name="Goodwin S."/>
            <person name="Spatafora J."/>
            <person name="Crous P."/>
            <person name="Grigoriev I."/>
        </authorList>
    </citation>
    <scope>NUCLEOTIDE SEQUENCE</scope>
    <source>
        <strain evidence="9">Tuck. ex Michener</strain>
    </source>
</reference>
<dbReference type="GO" id="GO:0022857">
    <property type="term" value="F:transmembrane transporter activity"/>
    <property type="evidence" value="ECO:0007669"/>
    <property type="project" value="InterPro"/>
</dbReference>
<name>A0A6A6H1D3_VIRVR</name>
<feature type="transmembrane region" description="Helical" evidence="7">
    <location>
        <begin position="294"/>
        <end position="312"/>
    </location>
</feature>
<organism evidence="9 10">
    <name type="scientific">Viridothelium virens</name>
    <name type="common">Speckled blister lichen</name>
    <name type="synonym">Trypethelium virens</name>
    <dbReference type="NCBI Taxonomy" id="1048519"/>
    <lineage>
        <taxon>Eukaryota</taxon>
        <taxon>Fungi</taxon>
        <taxon>Dikarya</taxon>
        <taxon>Ascomycota</taxon>
        <taxon>Pezizomycotina</taxon>
        <taxon>Dothideomycetes</taxon>
        <taxon>Dothideomycetes incertae sedis</taxon>
        <taxon>Trypetheliales</taxon>
        <taxon>Trypetheliaceae</taxon>
        <taxon>Viridothelium</taxon>
    </lineage>
</organism>
<comment type="subcellular location">
    <subcellularLocation>
        <location evidence="1">Membrane</location>
        <topology evidence="1">Multi-pass membrane protein</topology>
    </subcellularLocation>
</comment>
<feature type="compositionally biased region" description="Polar residues" evidence="6">
    <location>
        <begin position="22"/>
        <end position="36"/>
    </location>
</feature>
<accession>A0A6A6H1D3</accession>
<feature type="region of interest" description="Disordered" evidence="6">
    <location>
        <begin position="1"/>
        <end position="61"/>
    </location>
</feature>
<dbReference type="GO" id="GO:0016020">
    <property type="term" value="C:membrane"/>
    <property type="evidence" value="ECO:0007669"/>
    <property type="project" value="UniProtKB-SubCell"/>
</dbReference>
<evidence type="ECO:0000256" key="6">
    <source>
        <dbReference type="SAM" id="MobiDB-lite"/>
    </source>
</evidence>
<dbReference type="Pfam" id="PF07690">
    <property type="entry name" value="MFS_1"/>
    <property type="match status" value="1"/>
</dbReference>
<evidence type="ECO:0000256" key="1">
    <source>
        <dbReference type="ARBA" id="ARBA00004141"/>
    </source>
</evidence>
<evidence type="ECO:0000313" key="9">
    <source>
        <dbReference type="EMBL" id="KAF2231691.1"/>
    </source>
</evidence>
<dbReference type="OrthoDB" id="5086884at2759"/>
<feature type="transmembrane region" description="Helical" evidence="7">
    <location>
        <begin position="227"/>
        <end position="247"/>
    </location>
</feature>
<dbReference type="Gene3D" id="1.20.1250.20">
    <property type="entry name" value="MFS general substrate transporter like domains"/>
    <property type="match status" value="1"/>
</dbReference>
<dbReference type="Gene3D" id="1.20.1720.10">
    <property type="entry name" value="Multidrug resistance protein D"/>
    <property type="match status" value="1"/>
</dbReference>
<feature type="domain" description="Major facilitator superfamily (MFS) profile" evidence="8">
    <location>
        <begin position="72"/>
        <end position="563"/>
    </location>
</feature>
<dbReference type="InterPro" id="IPR011701">
    <property type="entry name" value="MFS"/>
</dbReference>
<dbReference type="PANTHER" id="PTHR42718:SF9">
    <property type="entry name" value="MAJOR FACILITATOR SUPERFAMILY MULTIDRUG TRANSPORTER MFSC"/>
    <property type="match status" value="1"/>
</dbReference>
<dbReference type="SUPFAM" id="SSF103473">
    <property type="entry name" value="MFS general substrate transporter"/>
    <property type="match status" value="2"/>
</dbReference>
<feature type="transmembrane region" description="Helical" evidence="7">
    <location>
        <begin position="109"/>
        <end position="126"/>
    </location>
</feature>
<feature type="transmembrane region" description="Helical" evidence="7">
    <location>
        <begin position="259"/>
        <end position="282"/>
    </location>
</feature>
<keyword evidence="5 7" id="KW-0472">Membrane</keyword>
<gene>
    <name evidence="9" type="ORF">EV356DRAFT_281428</name>
</gene>
<dbReference type="PANTHER" id="PTHR42718">
    <property type="entry name" value="MAJOR FACILITATOR SUPERFAMILY MULTIDRUG TRANSPORTER MFSC"/>
    <property type="match status" value="1"/>
</dbReference>
<feature type="transmembrane region" description="Helical" evidence="7">
    <location>
        <begin position="386"/>
        <end position="404"/>
    </location>
</feature>
<evidence type="ECO:0000256" key="4">
    <source>
        <dbReference type="ARBA" id="ARBA00022989"/>
    </source>
</evidence>
<keyword evidence="4 7" id="KW-1133">Transmembrane helix</keyword>
<keyword evidence="3 7" id="KW-0812">Transmembrane</keyword>
<dbReference type="PROSITE" id="PS50850">
    <property type="entry name" value="MFS"/>
    <property type="match status" value="1"/>
</dbReference>
<feature type="transmembrane region" description="Helical" evidence="7">
    <location>
        <begin position="138"/>
        <end position="156"/>
    </location>
</feature>
<feature type="transmembrane region" description="Helical" evidence="7">
    <location>
        <begin position="346"/>
        <end position="366"/>
    </location>
</feature>
<sequence>MGSETQGLTVKPAEKRPRGAMTVTTLTKDKGSSQQVPEEGKPDEEQPVQHITSSHEHQSQNAPISKSNAILLVLTLCGAAFLNTLSVQAVVIVLPTISSDLSIPLARQQWIVSSYSLTFGCFLLLWGRLADVYGKRLIFIWGSVWVTIITIIIPFAPNEIAFDIFRGLQGLGAAANVPTAIGILGVTFRVGKSRNYAFSFYAAGVPTGAVVGNLLGGFVGQFAGWKWIFWILAVFAAIVTAAASFLIPRPSTVSPEANAKGAVDWIGGTLITVGLLALLFALTEGNIVGWSTPWIPTLIVISLVIVAIFVLWQRYLEKHCSPATSAGTLLVGRPLIKVSVFKNHRFAAAMLIMALFYSAFNNYLIYTTYYFQSYLHLSPLETTLRFIPAGATGIPIVILTAYILSLVPGTTLLLFSTLGVAIANALFASNPGPARGLSGVQTYWAFGFPAMCLSAAGADTLQPVLMLFTAQSLPQEDQALGGAMINAVREVGRAIWLAVATALQTAVERKARAEGVSVVGTYHGIELDEAFWRGLRTAGWFSVGLALVAMGVVAGAFRGVGTSGGRKR</sequence>
<feature type="transmembrane region" description="Helical" evidence="7">
    <location>
        <begin position="200"/>
        <end position="221"/>
    </location>
</feature>
<proteinExistence type="predicted"/>
<feature type="transmembrane region" description="Helical" evidence="7">
    <location>
        <begin position="538"/>
        <end position="560"/>
    </location>
</feature>